<feature type="compositionally biased region" description="Basic and acidic residues" evidence="1">
    <location>
        <begin position="118"/>
        <end position="129"/>
    </location>
</feature>
<organism evidence="2 3">
    <name type="scientific">Puccinia coronata f. sp. avenae</name>
    <dbReference type="NCBI Taxonomy" id="200324"/>
    <lineage>
        <taxon>Eukaryota</taxon>
        <taxon>Fungi</taxon>
        <taxon>Dikarya</taxon>
        <taxon>Basidiomycota</taxon>
        <taxon>Pucciniomycotina</taxon>
        <taxon>Pucciniomycetes</taxon>
        <taxon>Pucciniales</taxon>
        <taxon>Pucciniaceae</taxon>
        <taxon>Puccinia</taxon>
    </lineage>
</organism>
<reference evidence="2 3" key="1">
    <citation type="submission" date="2017-11" db="EMBL/GenBank/DDBJ databases">
        <title>De novo assembly and phasing of dikaryotic genomes from two isolates of Puccinia coronata f. sp. avenae, the causal agent of oat crown rust.</title>
        <authorList>
            <person name="Miller M.E."/>
            <person name="Zhang Y."/>
            <person name="Omidvar V."/>
            <person name="Sperschneider J."/>
            <person name="Schwessinger B."/>
            <person name="Raley C."/>
            <person name="Palmer J.M."/>
            <person name="Garnica D."/>
            <person name="Upadhyaya N."/>
            <person name="Rathjen J."/>
            <person name="Taylor J.M."/>
            <person name="Park R.F."/>
            <person name="Dodds P.N."/>
            <person name="Hirsch C.D."/>
            <person name="Kianian S.F."/>
            <person name="Figueroa M."/>
        </authorList>
    </citation>
    <scope>NUCLEOTIDE SEQUENCE [LARGE SCALE GENOMIC DNA]</scope>
    <source>
        <strain evidence="2">12SD80</strain>
    </source>
</reference>
<name>A0A2N5V1Q7_9BASI</name>
<sequence length="171" mass="19779">MKQLQAMTKIERAVWASNSTSVLRITNNRYESRKCKFFRELAENIDKSVESFNCFENRQESNQEDKDPESQTKHTNPALDPDLLDYNPQNQQRPTTSPKNKLQQSTQRKRKGNTWYRQRRDELTAETRALDSSSSNHSLSSEVIVPTNSPKKKNKKKKANANKLPTRPSPA</sequence>
<feature type="compositionally biased region" description="Polar residues" evidence="1">
    <location>
        <begin position="87"/>
        <end position="106"/>
    </location>
</feature>
<dbReference type="Proteomes" id="UP000235392">
    <property type="component" value="Unassembled WGS sequence"/>
</dbReference>
<evidence type="ECO:0000313" key="3">
    <source>
        <dbReference type="Proteomes" id="UP000235392"/>
    </source>
</evidence>
<comment type="caution">
    <text evidence="2">The sequence shown here is derived from an EMBL/GenBank/DDBJ whole genome shotgun (WGS) entry which is preliminary data.</text>
</comment>
<evidence type="ECO:0000313" key="2">
    <source>
        <dbReference type="EMBL" id="PLW43877.1"/>
    </source>
</evidence>
<protein>
    <submittedName>
        <fullName evidence="2">Uncharacterized protein</fullName>
    </submittedName>
</protein>
<gene>
    <name evidence="2" type="ORF">PCASD_05788</name>
</gene>
<feature type="region of interest" description="Disordered" evidence="1">
    <location>
        <begin position="56"/>
        <end position="171"/>
    </location>
</feature>
<feature type="compositionally biased region" description="Basic and acidic residues" evidence="1">
    <location>
        <begin position="57"/>
        <end position="72"/>
    </location>
</feature>
<feature type="compositionally biased region" description="Basic residues" evidence="1">
    <location>
        <begin position="150"/>
        <end position="160"/>
    </location>
</feature>
<dbReference type="EMBL" id="PGCI01000063">
    <property type="protein sequence ID" value="PLW43877.1"/>
    <property type="molecule type" value="Genomic_DNA"/>
</dbReference>
<proteinExistence type="predicted"/>
<feature type="compositionally biased region" description="Low complexity" evidence="1">
    <location>
        <begin position="132"/>
        <end position="141"/>
    </location>
</feature>
<evidence type="ECO:0000256" key="1">
    <source>
        <dbReference type="SAM" id="MobiDB-lite"/>
    </source>
</evidence>
<dbReference type="AlphaFoldDB" id="A0A2N5V1Q7"/>
<accession>A0A2N5V1Q7</accession>